<dbReference type="InterPro" id="IPR013655">
    <property type="entry name" value="PAS_fold_3"/>
</dbReference>
<sequence length="196" mass="22504">MQGYFFSKPVPLEVYRDLVGKGFSETPLPVHLGPEDTVDMMTMSAQLTVLFNGAGGAIGLYELVGGTLEILRANDGYFKLFGDSRDNVYGPDSSTIDRIDYRDRERFWQTIRQAEASKSVEECELRRYCADGRLLWIRVRASIIYVEQLRTLLYLVMEDVTPLAEEREQLQKMLERLRAINPQEVAALEQEFHKLS</sequence>
<evidence type="ECO:0000259" key="1">
    <source>
        <dbReference type="PROSITE" id="PS50113"/>
    </source>
</evidence>
<evidence type="ECO:0000313" key="3">
    <source>
        <dbReference type="EMBL" id="SFI34350.1"/>
    </source>
</evidence>
<dbReference type="EMBL" id="FOQK01000030">
    <property type="protein sequence ID" value="SFI34350.1"/>
    <property type="molecule type" value="Genomic_DNA"/>
</dbReference>
<evidence type="ECO:0000313" key="4">
    <source>
        <dbReference type="Proteomes" id="UP000183639"/>
    </source>
</evidence>
<dbReference type="InterPro" id="IPR000700">
    <property type="entry name" value="PAS-assoc_C"/>
</dbReference>
<feature type="domain" description="PAC" evidence="1">
    <location>
        <begin position="121"/>
        <end position="172"/>
    </location>
</feature>
<dbReference type="SMART" id="SM00086">
    <property type="entry name" value="PAC"/>
    <property type="match status" value="1"/>
</dbReference>
<dbReference type="PROSITE" id="PS50883">
    <property type="entry name" value="EAL"/>
    <property type="match status" value="1"/>
</dbReference>
<proteinExistence type="predicted"/>
<organism evidence="3 4">
    <name type="scientific">Selenomonas ruminantium</name>
    <dbReference type="NCBI Taxonomy" id="971"/>
    <lineage>
        <taxon>Bacteria</taxon>
        <taxon>Bacillati</taxon>
        <taxon>Bacillota</taxon>
        <taxon>Negativicutes</taxon>
        <taxon>Selenomonadales</taxon>
        <taxon>Selenomonadaceae</taxon>
        <taxon>Selenomonas</taxon>
    </lineage>
</organism>
<dbReference type="InterPro" id="IPR000014">
    <property type="entry name" value="PAS"/>
</dbReference>
<accession>A0A1I3HFM5</accession>
<dbReference type="CDD" id="cd00130">
    <property type="entry name" value="PAS"/>
    <property type="match status" value="1"/>
</dbReference>
<dbReference type="InterPro" id="IPR035965">
    <property type="entry name" value="PAS-like_dom_sf"/>
</dbReference>
<dbReference type="NCBIfam" id="TIGR00229">
    <property type="entry name" value="sensory_box"/>
    <property type="match status" value="1"/>
</dbReference>
<dbReference type="Pfam" id="PF08447">
    <property type="entry name" value="PAS_3"/>
    <property type="match status" value="1"/>
</dbReference>
<dbReference type="AlphaFoldDB" id="A0A1I3HFM5"/>
<dbReference type="Gene3D" id="3.30.450.20">
    <property type="entry name" value="PAS domain"/>
    <property type="match status" value="1"/>
</dbReference>
<dbReference type="RefSeq" id="WP_075445568.1">
    <property type="nucleotide sequence ID" value="NZ_FOQK01000030.1"/>
</dbReference>
<gene>
    <name evidence="3" type="ORF">SAMN04487861_1303</name>
</gene>
<dbReference type="PROSITE" id="PS50113">
    <property type="entry name" value="PAC"/>
    <property type="match status" value="1"/>
</dbReference>
<reference evidence="3 4" key="1">
    <citation type="submission" date="2016-10" db="EMBL/GenBank/DDBJ databases">
        <authorList>
            <person name="de Groot N.N."/>
        </authorList>
    </citation>
    <scope>NUCLEOTIDE SEQUENCE [LARGE SCALE GENOMIC DNA]</scope>
    <source>
        <strain evidence="3 4">Z108</strain>
    </source>
</reference>
<feature type="domain" description="EAL" evidence="2">
    <location>
        <begin position="1"/>
        <end position="23"/>
    </location>
</feature>
<name>A0A1I3HFM5_SELRU</name>
<dbReference type="Proteomes" id="UP000183639">
    <property type="component" value="Unassembled WGS sequence"/>
</dbReference>
<dbReference type="InterPro" id="IPR001610">
    <property type="entry name" value="PAC"/>
</dbReference>
<protein>
    <submittedName>
        <fullName evidence="3">PAS domain S-box-containing protein</fullName>
    </submittedName>
</protein>
<evidence type="ECO:0000259" key="2">
    <source>
        <dbReference type="PROSITE" id="PS50883"/>
    </source>
</evidence>
<dbReference type="InterPro" id="IPR001633">
    <property type="entry name" value="EAL_dom"/>
</dbReference>
<dbReference type="SUPFAM" id="SSF55785">
    <property type="entry name" value="PYP-like sensor domain (PAS domain)"/>
    <property type="match status" value="1"/>
</dbReference>